<evidence type="ECO:0000313" key="2">
    <source>
        <dbReference type="Proteomes" id="UP000033531"/>
    </source>
</evidence>
<dbReference type="GO" id="GO:0044010">
    <property type="term" value="P:single-species biofilm formation"/>
    <property type="evidence" value="ECO:0007669"/>
    <property type="project" value="InterPro"/>
</dbReference>
<dbReference type="GO" id="GO:0015643">
    <property type="term" value="F:toxic substance binding"/>
    <property type="evidence" value="ECO:0007669"/>
    <property type="project" value="InterPro"/>
</dbReference>
<organism evidence="1 2">
    <name type="scientific">Lactobacillus melliventris</name>
    <dbReference type="NCBI Taxonomy" id="1218507"/>
    <lineage>
        <taxon>Bacteria</taxon>
        <taxon>Bacillati</taxon>
        <taxon>Bacillota</taxon>
        <taxon>Bacilli</taxon>
        <taxon>Lactobacillales</taxon>
        <taxon>Lactobacillaceae</taxon>
        <taxon>Lactobacillus</taxon>
    </lineage>
</organism>
<dbReference type="HOGENOM" id="CLU_154558_2_0_9"/>
<dbReference type="InterPro" id="IPR026262">
    <property type="entry name" value="DinJ"/>
</dbReference>
<dbReference type="STRING" id="1218507.JF74_16770"/>
<proteinExistence type="predicted"/>
<reference evidence="1 2" key="1">
    <citation type="submission" date="2015-01" db="EMBL/GenBank/DDBJ databases">
        <title>Comparative genomics of the lactic acid bacteria isolated from the honey bee gut.</title>
        <authorList>
            <person name="Ellegaard K.M."/>
            <person name="Tamarit D."/>
            <person name="Javelind E."/>
            <person name="Olofsson T."/>
            <person name="Andersson S.G."/>
            <person name="Vasquez A."/>
        </authorList>
    </citation>
    <scope>NUCLEOTIDE SEQUENCE [LARGE SCALE GENOMIC DNA]</scope>
    <source>
        <strain evidence="1 2">Hma8</strain>
    </source>
</reference>
<dbReference type="GO" id="GO:0000987">
    <property type="term" value="F:cis-regulatory region sequence-specific DNA binding"/>
    <property type="evidence" value="ECO:0007669"/>
    <property type="project" value="InterPro"/>
</dbReference>
<dbReference type="Gene3D" id="1.10.1220.10">
    <property type="entry name" value="Met repressor-like"/>
    <property type="match status" value="1"/>
</dbReference>
<dbReference type="InterPro" id="IPR013321">
    <property type="entry name" value="Arc_rbn_hlx_hlx"/>
</dbReference>
<dbReference type="RefSeq" id="WP_046325596.1">
    <property type="nucleotide sequence ID" value="NZ_JBHTMT010000002.1"/>
</dbReference>
<dbReference type="AlphaFoldDB" id="A0A0F4LBY3"/>
<sequence>MARIEARIDPAIKNKAKTVLASHGLTISEFVRMTVTTVANQGLPKYYSLPNQELCSSLEEMLDDLSGKEKLPEAHNFKELEKSLNSNE</sequence>
<dbReference type="PIRSF" id="PIRSF003108">
    <property type="entry name" value="DinJ"/>
    <property type="match status" value="1"/>
</dbReference>
<dbReference type="InterPro" id="IPR007337">
    <property type="entry name" value="RelB/DinJ"/>
</dbReference>
<dbReference type="PATRIC" id="fig|1218507.3.peg.1873"/>
<dbReference type="OrthoDB" id="9799097at2"/>
<dbReference type="EMBL" id="JXLI01000013">
    <property type="protein sequence ID" value="KJY55823.1"/>
    <property type="molecule type" value="Genomic_DNA"/>
</dbReference>
<dbReference type="Pfam" id="PF04221">
    <property type="entry name" value="RelB"/>
    <property type="match status" value="1"/>
</dbReference>
<gene>
    <name evidence="1" type="ORF">JF74_16770</name>
</gene>
<evidence type="ECO:0000313" key="1">
    <source>
        <dbReference type="EMBL" id="KJY55823.1"/>
    </source>
</evidence>
<accession>A0A0F4LBY3</accession>
<dbReference type="GO" id="GO:0006355">
    <property type="term" value="P:regulation of DNA-templated transcription"/>
    <property type="evidence" value="ECO:0007669"/>
    <property type="project" value="InterPro"/>
</dbReference>
<name>A0A0F4LBY3_9LACO</name>
<comment type="caution">
    <text evidence="1">The sequence shown here is derived from an EMBL/GenBank/DDBJ whole genome shotgun (WGS) entry which is preliminary data.</text>
</comment>
<protein>
    <submittedName>
        <fullName evidence="1">DNA damage-inducible protein J</fullName>
    </submittedName>
</protein>
<dbReference type="Proteomes" id="UP000033531">
    <property type="component" value="Unassembled WGS sequence"/>
</dbReference>